<evidence type="ECO:0000313" key="2">
    <source>
        <dbReference type="Proteomes" id="UP001194580"/>
    </source>
</evidence>
<dbReference type="SUPFAM" id="SSF52047">
    <property type="entry name" value="RNI-like"/>
    <property type="match status" value="1"/>
</dbReference>
<organism evidence="1 2">
    <name type="scientific">Linnemannia exigua</name>
    <dbReference type="NCBI Taxonomy" id="604196"/>
    <lineage>
        <taxon>Eukaryota</taxon>
        <taxon>Fungi</taxon>
        <taxon>Fungi incertae sedis</taxon>
        <taxon>Mucoromycota</taxon>
        <taxon>Mortierellomycotina</taxon>
        <taxon>Mortierellomycetes</taxon>
        <taxon>Mortierellales</taxon>
        <taxon>Mortierellaceae</taxon>
        <taxon>Linnemannia</taxon>
    </lineage>
</organism>
<comment type="caution">
    <text evidence="1">The sequence shown here is derived from an EMBL/GenBank/DDBJ whole genome shotgun (WGS) entry which is preliminary data.</text>
</comment>
<proteinExistence type="predicted"/>
<gene>
    <name evidence="1" type="ORF">BGZ95_000488</name>
</gene>
<sequence>METKLIQPKAFTLPEIVLAIGKFIPLWVPEVIRGVTVWWFSPKDLVAAAAVNRFFHTLLTPILWRAFAYPCDRSHRYLRYQYREPRHFPKFAPEAIEKNSAHFRYLDLSLDYKIFRDDDDIFDDDDDILKNDNIIEDSFKFEQLQLSCTRLQELKITTSVDIAFVRGLINTNPGLRLLQYVRIHSDRNGLLSLLFPLCHLQSLLLKGDWGVDSICLHHVLSNNAASLEELELGSESQILNTPPMNAQWNGLEPSALSSMKEDRRVKAVKLIQGRPLLLPKLKTLSLRVNWYKTCDATYTLVRAFPALETIILEHVYEDVASRLGRNLQEFCPNLRSIQNPNRYYEARYPPLVKDDGLSYVVNACSPGNLVRVTLGRGLYKDQGMSDLFESLKDCRELESVALVGFPYVVIASLDNIDDEVAVVERYWRKNRDEQPPFAETMPTNWRYVPEPTARRVISMSTKEFRILCALAYTLVRAFPALKSITLGYVHYNVGLQLGKVL</sequence>
<dbReference type="Gene3D" id="3.80.10.10">
    <property type="entry name" value="Ribonuclease Inhibitor"/>
    <property type="match status" value="1"/>
</dbReference>
<evidence type="ECO:0000313" key="1">
    <source>
        <dbReference type="EMBL" id="KAG0271666.1"/>
    </source>
</evidence>
<protein>
    <recommendedName>
        <fullName evidence="3">F-box domain-containing protein</fullName>
    </recommendedName>
</protein>
<accession>A0AAD4D864</accession>
<dbReference type="Proteomes" id="UP001194580">
    <property type="component" value="Unassembled WGS sequence"/>
</dbReference>
<reference evidence="1" key="1">
    <citation type="journal article" date="2020" name="Fungal Divers.">
        <title>Resolving the Mortierellaceae phylogeny through synthesis of multi-gene phylogenetics and phylogenomics.</title>
        <authorList>
            <person name="Vandepol N."/>
            <person name="Liber J."/>
            <person name="Desiro A."/>
            <person name="Na H."/>
            <person name="Kennedy M."/>
            <person name="Barry K."/>
            <person name="Grigoriev I.V."/>
            <person name="Miller A.N."/>
            <person name="O'Donnell K."/>
            <person name="Stajich J.E."/>
            <person name="Bonito G."/>
        </authorList>
    </citation>
    <scope>NUCLEOTIDE SEQUENCE</scope>
    <source>
        <strain evidence="1">NRRL 28262</strain>
    </source>
</reference>
<keyword evidence="2" id="KW-1185">Reference proteome</keyword>
<dbReference type="EMBL" id="JAAAIL010001090">
    <property type="protein sequence ID" value="KAG0271666.1"/>
    <property type="molecule type" value="Genomic_DNA"/>
</dbReference>
<name>A0AAD4D864_9FUNG</name>
<dbReference type="InterPro" id="IPR032675">
    <property type="entry name" value="LRR_dom_sf"/>
</dbReference>
<evidence type="ECO:0008006" key="3">
    <source>
        <dbReference type="Google" id="ProtNLM"/>
    </source>
</evidence>
<dbReference type="AlphaFoldDB" id="A0AAD4D864"/>